<proteinExistence type="inferred from homology"/>
<dbReference type="InterPro" id="IPR022398">
    <property type="entry name" value="Peptidase_S8_His-AS"/>
</dbReference>
<dbReference type="Gene3D" id="3.40.50.200">
    <property type="entry name" value="Peptidase S8/S53 domain"/>
    <property type="match status" value="2"/>
</dbReference>
<keyword evidence="3 5" id="KW-0378">Hydrolase</keyword>
<dbReference type="STRING" id="873513.HMPREF6485_2530"/>
<evidence type="ECO:0000256" key="1">
    <source>
        <dbReference type="ARBA" id="ARBA00011073"/>
    </source>
</evidence>
<keyword evidence="4 5" id="KW-0720">Serine protease</keyword>
<evidence type="ECO:0000256" key="3">
    <source>
        <dbReference type="ARBA" id="ARBA00022801"/>
    </source>
</evidence>
<dbReference type="PRINTS" id="PR00723">
    <property type="entry name" value="SUBTILISIN"/>
</dbReference>
<dbReference type="Pfam" id="PF00082">
    <property type="entry name" value="Peptidase_S8"/>
    <property type="match status" value="1"/>
</dbReference>
<dbReference type="Proteomes" id="UP000003112">
    <property type="component" value="Unassembled WGS sequence"/>
</dbReference>
<comment type="caution">
    <text evidence="7">The sequence shown here is derived from an EMBL/GenBank/DDBJ whole genome shotgun (WGS) entry which is preliminary data.</text>
</comment>
<dbReference type="EMBL" id="AEPD01000045">
    <property type="protein sequence ID" value="EFU29510.1"/>
    <property type="molecule type" value="Genomic_DNA"/>
</dbReference>
<organism evidence="7 8">
    <name type="scientific">Segatella buccae ATCC 33574</name>
    <dbReference type="NCBI Taxonomy" id="873513"/>
    <lineage>
        <taxon>Bacteria</taxon>
        <taxon>Pseudomonadati</taxon>
        <taxon>Bacteroidota</taxon>
        <taxon>Bacteroidia</taxon>
        <taxon>Bacteroidales</taxon>
        <taxon>Prevotellaceae</taxon>
        <taxon>Segatella</taxon>
    </lineage>
</organism>
<feature type="active site" description="Charge relay system" evidence="5">
    <location>
        <position position="319"/>
    </location>
</feature>
<dbReference type="PANTHER" id="PTHR43399">
    <property type="entry name" value="SUBTILISIN-RELATED"/>
    <property type="match status" value="1"/>
</dbReference>
<dbReference type="PROSITE" id="PS51892">
    <property type="entry name" value="SUBTILASE"/>
    <property type="match status" value="1"/>
</dbReference>
<feature type="domain" description="Peptidase S8/S53" evidence="6">
    <location>
        <begin position="91"/>
        <end position="524"/>
    </location>
</feature>
<keyword evidence="2 5" id="KW-0645">Protease</keyword>
<reference evidence="7 8" key="1">
    <citation type="submission" date="2010-10" db="EMBL/GenBank/DDBJ databases">
        <authorList>
            <person name="Muzny D."/>
            <person name="Qin X."/>
            <person name="Deng J."/>
            <person name="Jiang H."/>
            <person name="Liu Y."/>
            <person name="Qu J."/>
            <person name="Song X.-Z."/>
            <person name="Zhang L."/>
            <person name="Thornton R."/>
            <person name="Coyle M."/>
            <person name="Francisco L."/>
            <person name="Jackson L."/>
            <person name="Javaid M."/>
            <person name="Korchina V."/>
            <person name="Kovar C."/>
            <person name="Mata R."/>
            <person name="Mathew T."/>
            <person name="Ngo R."/>
            <person name="Nguyen L."/>
            <person name="Nguyen N."/>
            <person name="Okwuonu G."/>
            <person name="Ongeri F."/>
            <person name="Pham C."/>
            <person name="Simmons D."/>
            <person name="Wilczek-Boney K."/>
            <person name="Hale W."/>
            <person name="Jakkamsetti A."/>
            <person name="Pham P."/>
            <person name="Ruth R."/>
            <person name="San Lucas F."/>
            <person name="Warren J."/>
            <person name="Zhang J."/>
            <person name="Zhao Z."/>
            <person name="Zhou C."/>
            <person name="Zhu D."/>
            <person name="Lee S."/>
            <person name="Bess C."/>
            <person name="Blankenburg K."/>
            <person name="Forbes L."/>
            <person name="Fu Q."/>
            <person name="Gubbala S."/>
            <person name="Hirani K."/>
            <person name="Jayaseelan J.C."/>
            <person name="Lara F."/>
            <person name="Munidasa M."/>
            <person name="Palculict T."/>
            <person name="Patil S."/>
            <person name="Pu L.-L."/>
            <person name="Saada N."/>
            <person name="Tang L."/>
            <person name="Weissenberger G."/>
            <person name="Zhu Y."/>
            <person name="Hemphill L."/>
            <person name="Shang Y."/>
            <person name="Youmans B."/>
            <person name="Ayvaz T."/>
            <person name="Ross M."/>
            <person name="Santibanez J."/>
            <person name="Aqrawi P."/>
            <person name="Gross S."/>
            <person name="Joshi V."/>
            <person name="Fowler G."/>
            <person name="Nazareth L."/>
            <person name="Reid J."/>
            <person name="Worley K."/>
            <person name="Petrosino J."/>
            <person name="Highlander S."/>
            <person name="Gibbs R."/>
        </authorList>
    </citation>
    <scope>NUCLEOTIDE SEQUENCE [LARGE SCALE GENOMIC DNA]</scope>
    <source>
        <strain evidence="7 8">ATCC 33574</strain>
    </source>
</reference>
<dbReference type="eggNOG" id="COG1404">
    <property type="taxonomic scope" value="Bacteria"/>
</dbReference>
<name>E6KAA3_9BACT</name>
<dbReference type="AlphaFoldDB" id="E6KAA3"/>
<evidence type="ECO:0000256" key="5">
    <source>
        <dbReference type="PROSITE-ProRule" id="PRU01240"/>
    </source>
</evidence>
<dbReference type="GO" id="GO:0006508">
    <property type="term" value="P:proteolysis"/>
    <property type="evidence" value="ECO:0007669"/>
    <property type="project" value="UniProtKB-KW"/>
</dbReference>
<dbReference type="InterPro" id="IPR000209">
    <property type="entry name" value="Peptidase_S8/S53_dom"/>
</dbReference>
<evidence type="ECO:0000259" key="6">
    <source>
        <dbReference type="Pfam" id="PF00082"/>
    </source>
</evidence>
<dbReference type="InterPro" id="IPR015500">
    <property type="entry name" value="Peptidase_S8_subtilisin-rel"/>
</dbReference>
<feature type="active site" description="Charge relay system" evidence="5">
    <location>
        <position position="99"/>
    </location>
</feature>
<evidence type="ECO:0000256" key="2">
    <source>
        <dbReference type="ARBA" id="ARBA00022670"/>
    </source>
</evidence>
<protein>
    <submittedName>
        <fullName evidence="7">Peptidase, S8/S53 family</fullName>
        <ecNumber evidence="7">3.4.21.-</ecNumber>
    </submittedName>
</protein>
<dbReference type="EC" id="3.4.21.-" evidence="7"/>
<accession>E6KAA3</accession>
<dbReference type="HOGENOM" id="CLU_022359_0_0_10"/>
<dbReference type="InterPro" id="IPR036852">
    <property type="entry name" value="Peptidase_S8/S53_dom_sf"/>
</dbReference>
<keyword evidence="8" id="KW-1185">Reference proteome</keyword>
<comment type="similarity">
    <text evidence="1 5">Belongs to the peptidase S8 family.</text>
</comment>
<dbReference type="InterPro" id="IPR051048">
    <property type="entry name" value="Peptidase_S8/S53_subtilisin"/>
</dbReference>
<dbReference type="PROSITE" id="PS00137">
    <property type="entry name" value="SUBTILASE_HIS"/>
    <property type="match status" value="1"/>
</dbReference>
<dbReference type="GO" id="GO:0004252">
    <property type="term" value="F:serine-type endopeptidase activity"/>
    <property type="evidence" value="ECO:0007669"/>
    <property type="project" value="UniProtKB-UniRule"/>
</dbReference>
<sequence>MFQSSYFYLFLLRILYINQTRLHTLDKNRNIVMRKYILCSLFAAVALQLCAQTPSYARYAGWHKLYGDTLRGANIAAALQYLAKQGIKPRRTVVVGILDSGIDTATVALKDALWVNRKERPGRKDCDGNGYAGDVHGWNFLGTADGTFDMTSAGTEEYREFKRLYPRYKHASDSAEAANPEYAYYRQMRKAAGINRYLLYYKATKAKMKVMERMDSALKTLPNVHTDTLRLASLARVPAPTTTWADDCQALLVDLMKAKEGTTWPAFVAQQHSAFRLMGQRIRGIEHDVDKRLLMGDDMGDAADRFYGNARLTVEGCDHGTFVAGIIAAKPDAAHRAYAGIFPEARLMIVRCVPDGDEYDKDVASAIRYAVDNGAKVINMSLGKYTSPQADMVNRAIAYAARKDVLIVQAAGNHHRDIDSVAYYPTATDAQGRRFDNFIRVGASDFAGHLSSLSNYGRNAVDVLAPGEYIASVLPGDVYDFSQGTSVAAPIVSSVAALLRSCFPKLSAKTVKAILVQSVRKDSDGLLDAEKAVRAARALCR</sequence>
<evidence type="ECO:0000313" key="8">
    <source>
        <dbReference type="Proteomes" id="UP000003112"/>
    </source>
</evidence>
<evidence type="ECO:0000313" key="7">
    <source>
        <dbReference type="EMBL" id="EFU29510.1"/>
    </source>
</evidence>
<gene>
    <name evidence="7" type="ORF">HMPREF6485_2530</name>
</gene>
<evidence type="ECO:0000256" key="4">
    <source>
        <dbReference type="ARBA" id="ARBA00022825"/>
    </source>
</evidence>
<dbReference type="SUPFAM" id="SSF52743">
    <property type="entry name" value="Subtilisin-like"/>
    <property type="match status" value="1"/>
</dbReference>
<dbReference type="PANTHER" id="PTHR43399:SF4">
    <property type="entry name" value="CELL WALL-ASSOCIATED PROTEASE"/>
    <property type="match status" value="1"/>
</dbReference>
<feature type="active site" description="Charge relay system" evidence="5">
    <location>
        <position position="486"/>
    </location>
</feature>